<sequence>MKSSATSMVVVVLFLLLHVSPSLQHVESSVSDQELQELLTATDTHYMNLKRSLGKLDQTLQIVPLEQSARLTNDRLIRRSDMSRLLNSLTAFCETLQNENETGSTHEPMTGTQYLTTVSPPESSSESVDSAASVSGEKPEGEHTTSWWTPDVPVLPLSVRSKYRDGRVTLTFRVLHSVPAYAMQDIDRFGHGPSSIKRLSFRRNEPVPKISKSRFTVSTRRCLENGASAFRHAISFQFGEAGGNIYTPRTSVRVNVCSGGPNNNATFLDFTGLPKSREENIDLPRFDLNLSSSTILIREGQNKTFQVRVSQLDNFSFFAETLAYDTETSNISKSLWWSTNYMVVDDIYRVFVQKADEYGSSDMTRVELAPATEEDTSPETLDHGPGENGRNSTAKTATLQISLDTDSGLETGVIALSQSRRVKLEVPDSPEPDVVVLSTSLTIPVQMRRPDLAPPIPEGNVVFMGRTESLCNTNRRSKHFTSEPCAVECRVKGMGIAALTIRRSTGSSAQEPEILSQVSPGGDQARAYAVFEEADPRASGEYVCEASLTNGKTERAVLNLRVGSYPDIPENGATIEDAGNRTALITCTATGDDVDLAIFANEKGQVTRLDGNSTNSDLEVEVSSGSVTYKLYLPFDRLEFSVFQVACRASNALGEDVEYIYVSNWFNDYYRQFNPTTQFNTTTTDSYWS</sequence>
<evidence type="ECO:0000313" key="3">
    <source>
        <dbReference type="Proteomes" id="UP000694888"/>
    </source>
</evidence>
<keyword evidence="2" id="KW-0732">Signal</keyword>
<feature type="chain" id="PRO_5047435665" evidence="2">
    <location>
        <begin position="25"/>
        <end position="689"/>
    </location>
</feature>
<dbReference type="Proteomes" id="UP000694888">
    <property type="component" value="Unplaced"/>
</dbReference>
<dbReference type="GeneID" id="101857566"/>
<feature type="region of interest" description="Disordered" evidence="1">
    <location>
        <begin position="368"/>
        <end position="393"/>
    </location>
</feature>
<keyword evidence="3" id="KW-1185">Reference proteome</keyword>
<reference evidence="4" key="1">
    <citation type="submission" date="2025-08" db="UniProtKB">
        <authorList>
            <consortium name="RefSeq"/>
        </authorList>
    </citation>
    <scope>IDENTIFICATION</scope>
</reference>
<dbReference type="RefSeq" id="XP_005097807.1">
    <property type="nucleotide sequence ID" value="XM_005097750.3"/>
</dbReference>
<evidence type="ECO:0000256" key="2">
    <source>
        <dbReference type="SAM" id="SignalP"/>
    </source>
</evidence>
<accession>A0ABM0JNG5</accession>
<feature type="signal peptide" evidence="2">
    <location>
        <begin position="1"/>
        <end position="24"/>
    </location>
</feature>
<evidence type="ECO:0000313" key="4">
    <source>
        <dbReference type="RefSeq" id="XP_005097807.1"/>
    </source>
</evidence>
<organism evidence="3 4">
    <name type="scientific">Aplysia californica</name>
    <name type="common">California sea hare</name>
    <dbReference type="NCBI Taxonomy" id="6500"/>
    <lineage>
        <taxon>Eukaryota</taxon>
        <taxon>Metazoa</taxon>
        <taxon>Spiralia</taxon>
        <taxon>Lophotrochozoa</taxon>
        <taxon>Mollusca</taxon>
        <taxon>Gastropoda</taxon>
        <taxon>Heterobranchia</taxon>
        <taxon>Euthyneura</taxon>
        <taxon>Tectipleura</taxon>
        <taxon>Aplysiida</taxon>
        <taxon>Aplysioidea</taxon>
        <taxon>Aplysiidae</taxon>
        <taxon>Aplysia</taxon>
    </lineage>
</organism>
<name>A0ABM0JNG5_APLCA</name>
<feature type="region of interest" description="Disordered" evidence="1">
    <location>
        <begin position="116"/>
        <end position="145"/>
    </location>
</feature>
<proteinExistence type="predicted"/>
<gene>
    <name evidence="4" type="primary">LOC101857566</name>
</gene>
<evidence type="ECO:0000256" key="1">
    <source>
        <dbReference type="SAM" id="MobiDB-lite"/>
    </source>
</evidence>
<protein>
    <submittedName>
        <fullName evidence="4">Uncharacterized protein LOC101857566</fullName>
    </submittedName>
</protein>
<feature type="compositionally biased region" description="Low complexity" evidence="1">
    <location>
        <begin position="119"/>
        <end position="135"/>
    </location>
</feature>